<accession>A0A2P6NUI0</accession>
<comment type="caution">
    <text evidence="2">The sequence shown here is derived from an EMBL/GenBank/DDBJ whole genome shotgun (WGS) entry which is preliminary data.</text>
</comment>
<sequence length="182" mass="20484">MFSRLVSSPTQEANDGTFRNFVNVLEGIFVLRAENNAEKKRLQEMPSGSAEAAALTQQVMHKGRTSNPSKSIQIVRKNEDINRRVKHCSHCHINLLLERFPALLSSSSLDQTEINTPHDTNNTLHPKGLADQKRDQKVGGYNRSRSSKICIGPTYNQASSIHQIPRAHGLLEFLTIQQEDKR</sequence>
<dbReference type="InParanoid" id="A0A2P6NUI0"/>
<feature type="compositionally biased region" description="Basic and acidic residues" evidence="1">
    <location>
        <begin position="128"/>
        <end position="137"/>
    </location>
</feature>
<feature type="compositionally biased region" description="Polar residues" evidence="1">
    <location>
        <begin position="112"/>
        <end position="124"/>
    </location>
</feature>
<protein>
    <submittedName>
        <fullName evidence="2">Uncharacterized protein</fullName>
    </submittedName>
</protein>
<evidence type="ECO:0000256" key="1">
    <source>
        <dbReference type="SAM" id="MobiDB-lite"/>
    </source>
</evidence>
<dbReference type="Proteomes" id="UP000241769">
    <property type="component" value="Unassembled WGS sequence"/>
</dbReference>
<dbReference type="AlphaFoldDB" id="A0A2P6NUI0"/>
<feature type="region of interest" description="Disordered" evidence="1">
    <location>
        <begin position="112"/>
        <end position="145"/>
    </location>
</feature>
<proteinExistence type="predicted"/>
<keyword evidence="3" id="KW-1185">Reference proteome</keyword>
<reference evidence="2 3" key="1">
    <citation type="journal article" date="2018" name="Genome Biol. Evol.">
        <title>Multiple Roots of Fruiting Body Formation in Amoebozoa.</title>
        <authorList>
            <person name="Hillmann F."/>
            <person name="Forbes G."/>
            <person name="Novohradska S."/>
            <person name="Ferling I."/>
            <person name="Riege K."/>
            <person name="Groth M."/>
            <person name="Westermann M."/>
            <person name="Marz M."/>
            <person name="Spaller T."/>
            <person name="Winckler T."/>
            <person name="Schaap P."/>
            <person name="Glockner G."/>
        </authorList>
    </citation>
    <scope>NUCLEOTIDE SEQUENCE [LARGE SCALE GENOMIC DNA]</scope>
    <source>
        <strain evidence="2 3">Jena</strain>
    </source>
</reference>
<gene>
    <name evidence="2" type="ORF">PROFUN_04659</name>
</gene>
<dbReference type="EMBL" id="MDYQ01000019">
    <property type="protein sequence ID" value="PRP87632.1"/>
    <property type="molecule type" value="Genomic_DNA"/>
</dbReference>
<evidence type="ECO:0000313" key="3">
    <source>
        <dbReference type="Proteomes" id="UP000241769"/>
    </source>
</evidence>
<organism evidence="2 3">
    <name type="scientific">Planoprotostelium fungivorum</name>
    <dbReference type="NCBI Taxonomy" id="1890364"/>
    <lineage>
        <taxon>Eukaryota</taxon>
        <taxon>Amoebozoa</taxon>
        <taxon>Evosea</taxon>
        <taxon>Variosea</taxon>
        <taxon>Cavosteliida</taxon>
        <taxon>Cavosteliaceae</taxon>
        <taxon>Planoprotostelium</taxon>
    </lineage>
</organism>
<evidence type="ECO:0000313" key="2">
    <source>
        <dbReference type="EMBL" id="PRP87632.1"/>
    </source>
</evidence>
<name>A0A2P6NUI0_9EUKA</name>